<sequence>MLQVQLSQNGVDGPRRSCVLPKTGDILDPNGSQWIHTWSQLNPPPDTQESNLPVVNQVKTQNRGVCDPNVPIATQRLDNRAWHTPRNVLQLITNTHSNGTHPKSSTLSNQTHPTASSLSNETNLTSTLHNKIKIATNTRSNGTQITNALSNWNHITTSTLSNETHIATNALSNGTKFCQAARQPVGMTHDKPAHGDKSSVKSIDDQNKENESSDATDEALGNLTEESHSISKVKEGKRKPRTCISENQIPQQCRCKRVVSNTSYTQPSGDTVEVRRRCPSGSRNITVNQKTGYKILVERTDRGYVNVFGKQPSGYTDIVSTEPPPRRTSFSNARIPSY</sequence>
<feature type="compositionally biased region" description="Basic and acidic residues" evidence="1">
    <location>
        <begin position="188"/>
        <end position="211"/>
    </location>
</feature>
<evidence type="ECO:0000256" key="1">
    <source>
        <dbReference type="SAM" id="MobiDB-lite"/>
    </source>
</evidence>
<feature type="region of interest" description="Disordered" evidence="1">
    <location>
        <begin position="313"/>
        <end position="338"/>
    </location>
</feature>
<name>A0AAV4GC96_9GAST</name>
<dbReference type="EMBL" id="BMAT01001318">
    <property type="protein sequence ID" value="GFR83173.1"/>
    <property type="molecule type" value="Genomic_DNA"/>
</dbReference>
<gene>
    <name evidence="2" type="ORF">ElyMa_000644000</name>
</gene>
<comment type="caution">
    <text evidence="2">The sequence shown here is derived from an EMBL/GenBank/DDBJ whole genome shotgun (WGS) entry which is preliminary data.</text>
</comment>
<protein>
    <recommendedName>
        <fullName evidence="4">SH3 domain-containing protein</fullName>
    </recommendedName>
</protein>
<feature type="region of interest" description="Disordered" evidence="1">
    <location>
        <begin position="94"/>
        <end position="124"/>
    </location>
</feature>
<feature type="region of interest" description="Disordered" evidence="1">
    <location>
        <begin position="186"/>
        <end position="238"/>
    </location>
</feature>
<proteinExistence type="predicted"/>
<evidence type="ECO:0000313" key="2">
    <source>
        <dbReference type="EMBL" id="GFR83173.1"/>
    </source>
</evidence>
<reference evidence="2 3" key="1">
    <citation type="journal article" date="2021" name="Elife">
        <title>Chloroplast acquisition without the gene transfer in kleptoplastic sea slugs, Plakobranchus ocellatus.</title>
        <authorList>
            <person name="Maeda T."/>
            <person name="Takahashi S."/>
            <person name="Yoshida T."/>
            <person name="Shimamura S."/>
            <person name="Takaki Y."/>
            <person name="Nagai Y."/>
            <person name="Toyoda A."/>
            <person name="Suzuki Y."/>
            <person name="Arimoto A."/>
            <person name="Ishii H."/>
            <person name="Satoh N."/>
            <person name="Nishiyama T."/>
            <person name="Hasebe M."/>
            <person name="Maruyama T."/>
            <person name="Minagawa J."/>
            <person name="Obokata J."/>
            <person name="Shigenobu S."/>
        </authorList>
    </citation>
    <scope>NUCLEOTIDE SEQUENCE [LARGE SCALE GENOMIC DNA]</scope>
</reference>
<keyword evidence="3" id="KW-1185">Reference proteome</keyword>
<feature type="compositionally biased region" description="Polar residues" evidence="1">
    <location>
        <begin position="94"/>
        <end position="115"/>
    </location>
</feature>
<organism evidence="2 3">
    <name type="scientific">Elysia marginata</name>
    <dbReference type="NCBI Taxonomy" id="1093978"/>
    <lineage>
        <taxon>Eukaryota</taxon>
        <taxon>Metazoa</taxon>
        <taxon>Spiralia</taxon>
        <taxon>Lophotrochozoa</taxon>
        <taxon>Mollusca</taxon>
        <taxon>Gastropoda</taxon>
        <taxon>Heterobranchia</taxon>
        <taxon>Euthyneura</taxon>
        <taxon>Panpulmonata</taxon>
        <taxon>Sacoglossa</taxon>
        <taxon>Placobranchoidea</taxon>
        <taxon>Plakobranchidae</taxon>
        <taxon>Elysia</taxon>
    </lineage>
</organism>
<evidence type="ECO:0000313" key="3">
    <source>
        <dbReference type="Proteomes" id="UP000762676"/>
    </source>
</evidence>
<accession>A0AAV4GC96</accession>
<dbReference type="AlphaFoldDB" id="A0AAV4GC96"/>
<evidence type="ECO:0008006" key="4">
    <source>
        <dbReference type="Google" id="ProtNLM"/>
    </source>
</evidence>
<feature type="compositionally biased region" description="Basic and acidic residues" evidence="1">
    <location>
        <begin position="225"/>
        <end position="234"/>
    </location>
</feature>
<feature type="compositionally biased region" description="Polar residues" evidence="1">
    <location>
        <begin position="328"/>
        <end position="338"/>
    </location>
</feature>
<dbReference type="Proteomes" id="UP000762676">
    <property type="component" value="Unassembled WGS sequence"/>
</dbReference>